<dbReference type="EMBL" id="LAZR01010096">
    <property type="protein sequence ID" value="KKM68844.1"/>
    <property type="molecule type" value="Genomic_DNA"/>
</dbReference>
<name>A0A0F9JG79_9ZZZZ</name>
<sequence>MKEWRPQVLAGMLVLGLLGYIAMQTGFDTIAGVAVGGVVSAVTNLSQTQLNSTTL</sequence>
<accession>A0A0F9JG79</accession>
<reference evidence="1" key="1">
    <citation type="journal article" date="2015" name="Nature">
        <title>Complex archaea that bridge the gap between prokaryotes and eukaryotes.</title>
        <authorList>
            <person name="Spang A."/>
            <person name="Saw J.H."/>
            <person name="Jorgensen S.L."/>
            <person name="Zaremba-Niedzwiedzka K."/>
            <person name="Martijn J."/>
            <person name="Lind A.E."/>
            <person name="van Eijk R."/>
            <person name="Schleper C."/>
            <person name="Guy L."/>
            <person name="Ettema T.J."/>
        </authorList>
    </citation>
    <scope>NUCLEOTIDE SEQUENCE</scope>
</reference>
<gene>
    <name evidence="1" type="ORF">LCGC14_1456830</name>
</gene>
<protein>
    <submittedName>
        <fullName evidence="1">Uncharacterized protein</fullName>
    </submittedName>
</protein>
<comment type="caution">
    <text evidence="1">The sequence shown here is derived from an EMBL/GenBank/DDBJ whole genome shotgun (WGS) entry which is preliminary data.</text>
</comment>
<dbReference type="AlphaFoldDB" id="A0A0F9JG79"/>
<evidence type="ECO:0000313" key="1">
    <source>
        <dbReference type="EMBL" id="KKM68844.1"/>
    </source>
</evidence>
<organism evidence="1">
    <name type="scientific">marine sediment metagenome</name>
    <dbReference type="NCBI Taxonomy" id="412755"/>
    <lineage>
        <taxon>unclassified sequences</taxon>
        <taxon>metagenomes</taxon>
        <taxon>ecological metagenomes</taxon>
    </lineage>
</organism>
<proteinExistence type="predicted"/>